<dbReference type="EMBL" id="FLRE01001388">
    <property type="protein sequence ID" value="SBT56468.1"/>
    <property type="molecule type" value="Genomic_DNA"/>
</dbReference>
<proteinExistence type="predicted"/>
<evidence type="ECO:0000313" key="3">
    <source>
        <dbReference type="Proteomes" id="UP000078550"/>
    </source>
</evidence>
<reference evidence="3 4" key="2">
    <citation type="submission" date="2016-05" db="EMBL/GenBank/DDBJ databases">
        <authorList>
            <person name="Naeem Raeece"/>
        </authorList>
    </citation>
    <scope>NUCLEOTIDE SEQUENCE [LARGE SCALE GENOMIC DNA]</scope>
</reference>
<name>A0A1A9AJV3_PLAOA</name>
<evidence type="ECO:0000313" key="4">
    <source>
        <dbReference type="Proteomes" id="UP000078555"/>
    </source>
</evidence>
<gene>
    <name evidence="1" type="ORF">POVWA1_069520</name>
    <name evidence="2" type="ORF">POVWA2_073690</name>
</gene>
<accession>A0A1A9AJV3</accession>
<sequence length="68" mass="8120">MKNLVLCNILYENDKNLELMHMVLGYEILQRELIEQNKNPKFSILEQNLIIHIDKVTNAKENIFFVNM</sequence>
<dbReference type="AlphaFoldDB" id="A0A1A9AJV3"/>
<evidence type="ECO:0000313" key="1">
    <source>
        <dbReference type="EMBL" id="SBT55364.1"/>
    </source>
</evidence>
<evidence type="ECO:0000313" key="2">
    <source>
        <dbReference type="EMBL" id="SBT56468.1"/>
    </source>
</evidence>
<protein>
    <submittedName>
        <fullName evidence="2">Uncharacterized protein</fullName>
    </submittedName>
</protein>
<keyword evidence="4" id="KW-1185">Reference proteome</keyword>
<organism evidence="2 3">
    <name type="scientific">Plasmodium ovale wallikeri</name>
    <dbReference type="NCBI Taxonomy" id="864142"/>
    <lineage>
        <taxon>Eukaryota</taxon>
        <taxon>Sar</taxon>
        <taxon>Alveolata</taxon>
        <taxon>Apicomplexa</taxon>
        <taxon>Aconoidasida</taxon>
        <taxon>Haemosporida</taxon>
        <taxon>Plasmodiidae</taxon>
        <taxon>Plasmodium</taxon>
        <taxon>Plasmodium (Plasmodium)</taxon>
    </lineage>
</organism>
<reference evidence="2" key="1">
    <citation type="submission" date="2016-05" db="EMBL/GenBank/DDBJ databases">
        <authorList>
            <person name="Lavstsen T."/>
            <person name="Jespersen J.S."/>
        </authorList>
    </citation>
    <scope>NUCLEOTIDE SEQUENCE [LARGE SCALE GENOMIC DNA]</scope>
</reference>
<dbReference type="Proteomes" id="UP000078550">
    <property type="component" value="Unassembled WGS sequence"/>
</dbReference>
<dbReference type="EMBL" id="FLRD01000663">
    <property type="protein sequence ID" value="SBT55364.1"/>
    <property type="molecule type" value="Genomic_DNA"/>
</dbReference>
<dbReference type="Proteomes" id="UP000078555">
    <property type="component" value="Unassembled WGS sequence"/>
</dbReference>